<organism evidence="1 2">
    <name type="scientific">Devosia insulae DS-56</name>
    <dbReference type="NCBI Taxonomy" id="1116389"/>
    <lineage>
        <taxon>Bacteria</taxon>
        <taxon>Pseudomonadati</taxon>
        <taxon>Pseudomonadota</taxon>
        <taxon>Alphaproteobacteria</taxon>
        <taxon>Hyphomicrobiales</taxon>
        <taxon>Devosiaceae</taxon>
        <taxon>Devosia</taxon>
    </lineage>
</organism>
<name>A0A1E5XTP1_9HYPH</name>
<evidence type="ECO:0000313" key="1">
    <source>
        <dbReference type="EMBL" id="OEO31933.1"/>
    </source>
</evidence>
<dbReference type="InterPro" id="IPR019225">
    <property type="entry name" value="DUF2155"/>
</dbReference>
<sequence>MATPVLAETIANPVAQFSGLDKITGRITTFDVYVDETVQFGALQITPRACYTRPPTETQRTSVFVEVDQVSLKGSIDRIFTGWMFADSPALNAIDHAVYDIWLLDCKQSS</sequence>
<feature type="non-terminal residue" evidence="1">
    <location>
        <position position="110"/>
    </location>
</feature>
<dbReference type="Proteomes" id="UP000095463">
    <property type="component" value="Unassembled WGS sequence"/>
</dbReference>
<dbReference type="GO" id="GO:0016787">
    <property type="term" value="F:hydrolase activity"/>
    <property type="evidence" value="ECO:0007669"/>
    <property type="project" value="UniProtKB-KW"/>
</dbReference>
<comment type="caution">
    <text evidence="1">The sequence shown here is derived from an EMBL/GenBank/DDBJ whole genome shotgun (WGS) entry which is preliminary data.</text>
</comment>
<evidence type="ECO:0000313" key="2">
    <source>
        <dbReference type="Proteomes" id="UP000095463"/>
    </source>
</evidence>
<dbReference type="EMBL" id="LAJE02000111">
    <property type="protein sequence ID" value="OEO31933.1"/>
    <property type="molecule type" value="Genomic_DNA"/>
</dbReference>
<gene>
    <name evidence="1" type="ORF">VW23_013960</name>
</gene>
<dbReference type="Pfam" id="PF09923">
    <property type="entry name" value="DUF2155"/>
    <property type="match status" value="1"/>
</dbReference>
<proteinExistence type="predicted"/>
<dbReference type="AlphaFoldDB" id="A0A1E5XTP1"/>
<reference evidence="1 2" key="1">
    <citation type="journal article" date="2015" name="Genome Announc.">
        <title>Genome Assemblies of Three Soil-Associated Devosia species: D. insulae, D. limi, and D. soli.</title>
        <authorList>
            <person name="Hassan Y.I."/>
            <person name="Lepp D."/>
            <person name="Zhou T."/>
        </authorList>
    </citation>
    <scope>NUCLEOTIDE SEQUENCE [LARGE SCALE GENOMIC DNA]</scope>
    <source>
        <strain evidence="1 2">DS-56</strain>
    </source>
</reference>
<protein>
    <submittedName>
        <fullName evidence="1">Glycosyl hydrolase family 5</fullName>
    </submittedName>
</protein>
<keyword evidence="1" id="KW-0378">Hydrolase</keyword>
<keyword evidence="2" id="KW-1185">Reference proteome</keyword>
<accession>A0A1E5XTP1</accession>